<reference evidence="2 3" key="2">
    <citation type="submission" date="2018-11" db="EMBL/GenBank/DDBJ databases">
        <authorList>
            <consortium name="Pathogen Informatics"/>
        </authorList>
    </citation>
    <scope>NUCLEOTIDE SEQUENCE [LARGE SCALE GENOMIC DNA]</scope>
    <source>
        <strain evidence="2 3">MHpl1</strain>
    </source>
</reference>
<dbReference type="AlphaFoldDB" id="A0A0N4WPN5"/>
<evidence type="ECO:0000313" key="3">
    <source>
        <dbReference type="Proteomes" id="UP000268014"/>
    </source>
</evidence>
<name>A0A0N4WPN5_HAEPC</name>
<evidence type="ECO:0000256" key="1">
    <source>
        <dbReference type="SAM" id="MobiDB-lite"/>
    </source>
</evidence>
<dbReference type="WBParaSite" id="HPLM_0001335001-mRNA-1">
    <property type="protein sequence ID" value="HPLM_0001335001-mRNA-1"/>
    <property type="gene ID" value="HPLM_0001335001"/>
</dbReference>
<dbReference type="Proteomes" id="UP000268014">
    <property type="component" value="Unassembled WGS sequence"/>
</dbReference>
<organism evidence="4">
    <name type="scientific">Haemonchus placei</name>
    <name type="common">Barber's pole worm</name>
    <dbReference type="NCBI Taxonomy" id="6290"/>
    <lineage>
        <taxon>Eukaryota</taxon>
        <taxon>Metazoa</taxon>
        <taxon>Ecdysozoa</taxon>
        <taxon>Nematoda</taxon>
        <taxon>Chromadorea</taxon>
        <taxon>Rhabditida</taxon>
        <taxon>Rhabditina</taxon>
        <taxon>Rhabditomorpha</taxon>
        <taxon>Strongyloidea</taxon>
        <taxon>Trichostrongylidae</taxon>
        <taxon>Haemonchus</taxon>
    </lineage>
</organism>
<gene>
    <name evidence="2" type="ORF">HPLM_LOCUS13342</name>
</gene>
<sequence length="104" mass="10983">MPNTLSMSKSSSSSTLGGSAQLSDTLPVKDEAVTGLSQPGLDDIQDDAHLNGGRQARSRRHDICPSASLELQLCYGDVAHSNINEGNAVFTEKLLLLINLQSSS</sequence>
<evidence type="ECO:0000313" key="2">
    <source>
        <dbReference type="EMBL" id="VDO48769.1"/>
    </source>
</evidence>
<protein>
    <submittedName>
        <fullName evidence="2 4">Uncharacterized protein</fullName>
    </submittedName>
</protein>
<keyword evidence="3" id="KW-1185">Reference proteome</keyword>
<dbReference type="EMBL" id="UZAF01018174">
    <property type="protein sequence ID" value="VDO48769.1"/>
    <property type="molecule type" value="Genomic_DNA"/>
</dbReference>
<proteinExistence type="predicted"/>
<feature type="region of interest" description="Disordered" evidence="1">
    <location>
        <begin position="1"/>
        <end position="59"/>
    </location>
</feature>
<reference evidence="4" key="1">
    <citation type="submission" date="2017-02" db="UniProtKB">
        <authorList>
            <consortium name="WormBaseParasite"/>
        </authorList>
    </citation>
    <scope>IDENTIFICATION</scope>
</reference>
<feature type="compositionally biased region" description="Low complexity" evidence="1">
    <location>
        <begin position="1"/>
        <end position="23"/>
    </location>
</feature>
<evidence type="ECO:0000313" key="4">
    <source>
        <dbReference type="WBParaSite" id="HPLM_0001335001-mRNA-1"/>
    </source>
</evidence>
<accession>A0A0N4WPN5</accession>